<dbReference type="RefSeq" id="XP_043125144.1">
    <property type="nucleotide sequence ID" value="XM_043269209.1"/>
</dbReference>
<dbReference type="PANTHER" id="PTHR31360">
    <property type="match status" value="1"/>
</dbReference>
<evidence type="ECO:0000256" key="1">
    <source>
        <dbReference type="ARBA" id="ARBA00009740"/>
    </source>
</evidence>
<proteinExistence type="inferred from homology"/>
<dbReference type="OrthoDB" id="1901244at2759"/>
<evidence type="ECO:0000313" key="3">
    <source>
        <dbReference type="EMBL" id="GIK01958.1"/>
    </source>
</evidence>
<dbReference type="InterPro" id="IPR010686">
    <property type="entry name" value="OBAP-like"/>
</dbReference>
<dbReference type="Proteomes" id="UP000710440">
    <property type="component" value="Unassembled WGS sequence"/>
</dbReference>
<gene>
    <name evidence="3" type="ORF">Aspvir_006001</name>
</gene>
<dbReference type="AlphaFoldDB" id="A0A9P3BT18"/>
<keyword evidence="4" id="KW-1185">Reference proteome</keyword>
<dbReference type="PANTHER" id="PTHR31360:SF0">
    <property type="entry name" value="OIL BODY-ASSOCIATED PROTEIN 1B"/>
    <property type="match status" value="1"/>
</dbReference>
<comment type="similarity">
    <text evidence="1">Belongs to the OBAP family.</text>
</comment>
<feature type="region of interest" description="Disordered" evidence="2">
    <location>
        <begin position="1"/>
        <end position="22"/>
    </location>
</feature>
<protein>
    <recommendedName>
        <fullName evidence="5">DUF1264 domain protein</fullName>
    </recommendedName>
</protein>
<dbReference type="GeneID" id="66933983"/>
<evidence type="ECO:0000256" key="2">
    <source>
        <dbReference type="SAM" id="MobiDB-lite"/>
    </source>
</evidence>
<dbReference type="EMBL" id="BOPL01000004">
    <property type="protein sequence ID" value="GIK01958.1"/>
    <property type="molecule type" value="Genomic_DNA"/>
</dbReference>
<name>A0A9P3BT18_ASPVI</name>
<evidence type="ECO:0008006" key="5">
    <source>
        <dbReference type="Google" id="ProtNLM"/>
    </source>
</evidence>
<comment type="caution">
    <text evidence="3">The sequence shown here is derived from an EMBL/GenBank/DDBJ whole genome shotgun (WGS) entry which is preliminary data.</text>
</comment>
<accession>A0A9P3BT18</accession>
<organism evidence="3 4">
    <name type="scientific">Aspergillus viridinutans</name>
    <dbReference type="NCBI Taxonomy" id="75553"/>
    <lineage>
        <taxon>Eukaryota</taxon>
        <taxon>Fungi</taxon>
        <taxon>Dikarya</taxon>
        <taxon>Ascomycota</taxon>
        <taxon>Pezizomycotina</taxon>
        <taxon>Eurotiomycetes</taxon>
        <taxon>Eurotiomycetidae</taxon>
        <taxon>Eurotiales</taxon>
        <taxon>Aspergillaceae</taxon>
        <taxon>Aspergillus</taxon>
        <taxon>Aspergillus subgen. Fumigati</taxon>
    </lineage>
</organism>
<evidence type="ECO:0000313" key="4">
    <source>
        <dbReference type="Proteomes" id="UP000710440"/>
    </source>
</evidence>
<dbReference type="Pfam" id="PF06884">
    <property type="entry name" value="DUF1264"/>
    <property type="match status" value="1"/>
</dbReference>
<reference evidence="3 4" key="1">
    <citation type="submission" date="2021-02" db="EMBL/GenBank/DDBJ databases">
        <title>Pan-genome distribution and transcriptional activeness of fungal secondary metabolism genes in Aspergillus section Fumigati.</title>
        <authorList>
            <person name="Takahashi H."/>
            <person name="Umemura M."/>
            <person name="Ninomiya A."/>
            <person name="Kusuya Y."/>
            <person name="Urayama S."/>
            <person name="Shimizu M."/>
            <person name="Watanabe A."/>
            <person name="Kamei K."/>
            <person name="Yaguchi T."/>
            <person name="Hagiwara D."/>
        </authorList>
    </citation>
    <scope>NUCLEOTIDE SEQUENCE [LARGE SCALE GENOMIC DNA]</scope>
    <source>
        <strain evidence="3 4">IFM 47045</strain>
    </source>
</reference>
<sequence length="242" mass="27258">MASPNTLEEIPTDSKGTAGDPLKTRSRVLEASASVIQAFAPVKQICAHLNAFHAYASDPKRSVEANHYCTHVTEDIRQCLIYDSPHHNARLIGVEYMISPRVYKTLPPEERKLWHTHEYEIKSGMLIMPSPSGIPIPAWETAEKAEMRDLIPVYGKAYHFWQVDRGDPVPLGVPELMASFISDETVTNAKPGGLKELLGDRDERFGVNFEKKQEMRRDIQSVEKHPDADAMWKGPVTRVVLD</sequence>